<dbReference type="InterPro" id="IPR008166">
    <property type="entry name" value="Glyco_transf_92"/>
</dbReference>
<evidence type="ECO:0000256" key="9">
    <source>
        <dbReference type="SAM" id="SignalP"/>
    </source>
</evidence>
<evidence type="ECO:0000256" key="1">
    <source>
        <dbReference type="ARBA" id="ARBA00004167"/>
    </source>
</evidence>
<organism evidence="11 12">
    <name type="scientific">Helobdella robusta</name>
    <name type="common">Californian leech</name>
    <dbReference type="NCBI Taxonomy" id="6412"/>
    <lineage>
        <taxon>Eukaryota</taxon>
        <taxon>Metazoa</taxon>
        <taxon>Spiralia</taxon>
        <taxon>Lophotrochozoa</taxon>
        <taxon>Annelida</taxon>
        <taxon>Clitellata</taxon>
        <taxon>Hirudinea</taxon>
        <taxon>Rhynchobdellida</taxon>
        <taxon>Glossiphoniidae</taxon>
        <taxon>Helobdella</taxon>
    </lineage>
</organism>
<keyword evidence="9" id="KW-0732">Signal</keyword>
<dbReference type="GO" id="GO:0016757">
    <property type="term" value="F:glycosyltransferase activity"/>
    <property type="evidence" value="ECO:0000318"/>
    <property type="project" value="GO_Central"/>
</dbReference>
<dbReference type="Pfam" id="PF01697">
    <property type="entry name" value="Glyco_transf_92"/>
    <property type="match status" value="1"/>
</dbReference>
<evidence type="ECO:0000256" key="2">
    <source>
        <dbReference type="ARBA" id="ARBA00007647"/>
    </source>
</evidence>
<evidence type="ECO:0000256" key="4">
    <source>
        <dbReference type="ARBA" id="ARBA00022679"/>
    </source>
</evidence>
<keyword evidence="7" id="KW-0472">Membrane</keyword>
<reference evidence="11" key="3">
    <citation type="submission" date="2015-06" db="UniProtKB">
        <authorList>
            <consortium name="EnsemblMetazoa"/>
        </authorList>
    </citation>
    <scope>IDENTIFICATION</scope>
</reference>
<dbReference type="Proteomes" id="UP000015101">
    <property type="component" value="Unassembled WGS sequence"/>
</dbReference>
<dbReference type="PANTHER" id="PTHR21461:SF69">
    <property type="entry name" value="GLYCOSYLTRANSFERASE FAMILY 92 PROTEIN"/>
    <property type="match status" value="1"/>
</dbReference>
<evidence type="ECO:0000313" key="11">
    <source>
        <dbReference type="EnsemblMetazoa" id="HelroP180974"/>
    </source>
</evidence>
<proteinExistence type="inferred from homology"/>
<dbReference type="RefSeq" id="XP_009028498.1">
    <property type="nucleotide sequence ID" value="XM_009030250.1"/>
</dbReference>
<reference evidence="12" key="1">
    <citation type="submission" date="2012-12" db="EMBL/GenBank/DDBJ databases">
        <authorList>
            <person name="Hellsten U."/>
            <person name="Grimwood J."/>
            <person name="Chapman J.A."/>
            <person name="Shapiro H."/>
            <person name="Aerts A."/>
            <person name="Otillar R.P."/>
            <person name="Terry A.Y."/>
            <person name="Boore J.L."/>
            <person name="Simakov O."/>
            <person name="Marletaz F."/>
            <person name="Cho S.-J."/>
            <person name="Edsinger-Gonzales E."/>
            <person name="Havlak P."/>
            <person name="Kuo D.-H."/>
            <person name="Larsson T."/>
            <person name="Lv J."/>
            <person name="Arendt D."/>
            <person name="Savage R."/>
            <person name="Osoegawa K."/>
            <person name="de Jong P."/>
            <person name="Lindberg D.R."/>
            <person name="Seaver E.C."/>
            <person name="Weisblat D.A."/>
            <person name="Putnam N.H."/>
            <person name="Grigoriev I.V."/>
            <person name="Rokhsar D.S."/>
        </authorList>
    </citation>
    <scope>NUCLEOTIDE SEQUENCE</scope>
</reference>
<dbReference type="GeneID" id="20207920"/>
<keyword evidence="12" id="KW-1185">Reference proteome</keyword>
<dbReference type="CTD" id="20207920"/>
<sequence length="683" mass="80613">MLWMFADVTKLIFILLWPSSETNLEKDKRPSQNNDEQCRFSIPDSTGTKINETNFEKLHWHRVGNKTSREVTYVFSAFLDIRNENPSIRILGITEASNYDAQVKYCRVWDENSNVQIAVLSVGSVTNETLVRSKYYEMLYTCTIALHHKFMKPAYVTLINAECDEPNFYLLVYHSDLYQHRLDYFKTNSLHHHYPKHNQEHQKSMFEQHLSKRNLTFKGKHREETDDLFISSTKHVPQNSTVDFTICSPTRVVSEIPFQFFIEWIELNRHLGVQRFFIFKLRTQDENKRSKKFKDNSNNKLKLNYLFKYYQHLGLLTIIEWSFPVKYDQNRDSLIMENSYIIGIDIALTYCLYLNMYKTKYIMNLALDEYVTSARYYNLSTFFEKFEHDALHNNERNNISSTNDDKNNSHILNSMEKDQVALFYFPTVFYSIFGDLNMEMKKTHEHMFKTSILLRRFSKIFKFKSKYVVRATAAQWLTLFDAHLLQTFVHHNFSESAALMRSFLLLRLMRANDEFPLDDKVVNPPDDVSFESHVTFVYNILPTFFDVGSFMTTRDVDENDVNNSDTNSTATETLFDDINVNGRDDSEVNREEENFKKWIEQNTEIDLYMEAYEMTLWKRFLFVLNLSNITDLLFEEEYAQYGDDGSRPERKKDGDIDDGDSDGNVSFVSENDAGAALYVDNED</sequence>
<evidence type="ECO:0000256" key="8">
    <source>
        <dbReference type="SAM" id="MobiDB-lite"/>
    </source>
</evidence>
<dbReference type="KEGG" id="hro:HELRODRAFT_180974"/>
<dbReference type="GO" id="GO:0005737">
    <property type="term" value="C:cytoplasm"/>
    <property type="evidence" value="ECO:0000318"/>
    <property type="project" value="GO_Central"/>
</dbReference>
<comment type="subcellular location">
    <subcellularLocation>
        <location evidence="1">Membrane</location>
        <topology evidence="1">Single-pass membrane protein</topology>
    </subcellularLocation>
</comment>
<dbReference type="GO" id="GO:0016020">
    <property type="term" value="C:membrane"/>
    <property type="evidence" value="ECO:0007669"/>
    <property type="project" value="UniProtKB-SubCell"/>
</dbReference>
<feature type="region of interest" description="Disordered" evidence="8">
    <location>
        <begin position="641"/>
        <end position="668"/>
    </location>
</feature>
<keyword evidence="4" id="KW-0808">Transferase</keyword>
<protein>
    <submittedName>
        <fullName evidence="10 11">Uncharacterized protein</fullName>
    </submittedName>
</protein>
<reference evidence="10 12" key="2">
    <citation type="journal article" date="2013" name="Nature">
        <title>Insights into bilaterian evolution from three spiralian genomes.</title>
        <authorList>
            <person name="Simakov O."/>
            <person name="Marletaz F."/>
            <person name="Cho S.J."/>
            <person name="Edsinger-Gonzales E."/>
            <person name="Havlak P."/>
            <person name="Hellsten U."/>
            <person name="Kuo D.H."/>
            <person name="Larsson T."/>
            <person name="Lv J."/>
            <person name="Arendt D."/>
            <person name="Savage R."/>
            <person name="Osoegawa K."/>
            <person name="de Jong P."/>
            <person name="Grimwood J."/>
            <person name="Chapman J.A."/>
            <person name="Shapiro H."/>
            <person name="Aerts A."/>
            <person name="Otillar R.P."/>
            <person name="Terry A.Y."/>
            <person name="Boore J.L."/>
            <person name="Grigoriev I.V."/>
            <person name="Lindberg D.R."/>
            <person name="Seaver E.C."/>
            <person name="Weisblat D.A."/>
            <person name="Putnam N.H."/>
            <person name="Rokhsar D.S."/>
        </authorList>
    </citation>
    <scope>NUCLEOTIDE SEQUENCE</scope>
</reference>
<comment type="similarity">
    <text evidence="2">Belongs to the glycosyltransferase 92 family.</text>
</comment>
<evidence type="ECO:0000256" key="7">
    <source>
        <dbReference type="ARBA" id="ARBA00023136"/>
    </source>
</evidence>
<accession>T1FGH1</accession>
<evidence type="ECO:0000256" key="6">
    <source>
        <dbReference type="ARBA" id="ARBA00022989"/>
    </source>
</evidence>
<dbReference type="EnsemblMetazoa" id="HelroT180974">
    <property type="protein sequence ID" value="HelroP180974"/>
    <property type="gene ID" value="HelroG180974"/>
</dbReference>
<keyword evidence="6" id="KW-1133">Transmembrane helix</keyword>
<feature type="chain" id="PRO_5010980714" evidence="9">
    <location>
        <begin position="23"/>
        <end position="683"/>
    </location>
</feature>
<feature type="region of interest" description="Disordered" evidence="8">
    <location>
        <begin position="24"/>
        <end position="43"/>
    </location>
</feature>
<dbReference type="HOGENOM" id="CLU_402968_0_0_1"/>
<evidence type="ECO:0000256" key="5">
    <source>
        <dbReference type="ARBA" id="ARBA00022692"/>
    </source>
</evidence>
<dbReference type="AlphaFoldDB" id="T1FGH1"/>
<evidence type="ECO:0000313" key="12">
    <source>
        <dbReference type="Proteomes" id="UP000015101"/>
    </source>
</evidence>
<evidence type="ECO:0000256" key="3">
    <source>
        <dbReference type="ARBA" id="ARBA00022676"/>
    </source>
</evidence>
<name>T1FGH1_HELRO</name>
<dbReference type="PANTHER" id="PTHR21461">
    <property type="entry name" value="GLYCOSYLTRANSFERASE FAMILY 92 PROTEIN"/>
    <property type="match status" value="1"/>
</dbReference>
<dbReference type="EMBL" id="AMQM01007424">
    <property type="status" value="NOT_ANNOTATED_CDS"/>
    <property type="molecule type" value="Genomic_DNA"/>
</dbReference>
<keyword evidence="5" id="KW-0812">Transmembrane</keyword>
<feature type="signal peptide" evidence="9">
    <location>
        <begin position="1"/>
        <end position="22"/>
    </location>
</feature>
<dbReference type="OrthoDB" id="2526284at2759"/>
<evidence type="ECO:0000313" key="10">
    <source>
        <dbReference type="EMBL" id="ESN93435.1"/>
    </source>
</evidence>
<gene>
    <name evidence="11" type="primary">20207920</name>
    <name evidence="10" type="ORF">HELRODRAFT_180974</name>
</gene>
<keyword evidence="3" id="KW-0328">Glycosyltransferase</keyword>
<dbReference type="EMBL" id="KB097612">
    <property type="protein sequence ID" value="ESN93435.1"/>
    <property type="molecule type" value="Genomic_DNA"/>
</dbReference>
<dbReference type="InParanoid" id="T1FGH1"/>
<feature type="compositionally biased region" description="Basic and acidic residues" evidence="8">
    <location>
        <begin position="644"/>
        <end position="654"/>
    </location>
</feature>